<dbReference type="EMBL" id="JAGSNF010000019">
    <property type="protein sequence ID" value="MBR7744311.1"/>
    <property type="molecule type" value="Genomic_DNA"/>
</dbReference>
<dbReference type="RefSeq" id="WP_211603832.1">
    <property type="nucleotide sequence ID" value="NZ_JAGSNF010000019.1"/>
</dbReference>
<evidence type="ECO:0000313" key="1">
    <source>
        <dbReference type="EMBL" id="MBR7744311.1"/>
    </source>
</evidence>
<evidence type="ECO:0000313" key="2">
    <source>
        <dbReference type="Proteomes" id="UP000677016"/>
    </source>
</evidence>
<comment type="caution">
    <text evidence="1">The sequence shown here is derived from an EMBL/GenBank/DDBJ whole genome shotgun (WGS) entry which is preliminary data.</text>
</comment>
<accession>A0A941DA49</accession>
<gene>
    <name evidence="1" type="ORF">KC207_13535</name>
</gene>
<dbReference type="AlphaFoldDB" id="A0A941DA49"/>
<name>A0A941DA49_9MICO</name>
<protein>
    <submittedName>
        <fullName evidence="1">Uncharacterized protein</fullName>
    </submittedName>
</protein>
<sequence length="69" mass="8101">MTVSRYVEAYPDLFSQHDDRVHRLVEQVLGSTHDGRLWPEQDVSDLIDRVTGRISFEEYRGRGRRVARA</sequence>
<keyword evidence="2" id="KW-1185">Reference proteome</keyword>
<reference evidence="1" key="1">
    <citation type="submission" date="2021-04" db="EMBL/GenBank/DDBJ databases">
        <title>Phycicoccus avicenniae sp. nov., a novel endophytic actinomycetes isolated from branch of Avicennia mariana.</title>
        <authorList>
            <person name="Tuo L."/>
        </authorList>
    </citation>
    <scope>NUCLEOTIDE SEQUENCE</scope>
    <source>
        <strain evidence="1">BSK3Z-2</strain>
    </source>
</reference>
<dbReference type="Proteomes" id="UP000677016">
    <property type="component" value="Unassembled WGS sequence"/>
</dbReference>
<proteinExistence type="predicted"/>
<organism evidence="1 2">
    <name type="scientific">Phycicoccus avicenniae</name>
    <dbReference type="NCBI Taxonomy" id="2828860"/>
    <lineage>
        <taxon>Bacteria</taxon>
        <taxon>Bacillati</taxon>
        <taxon>Actinomycetota</taxon>
        <taxon>Actinomycetes</taxon>
        <taxon>Micrococcales</taxon>
        <taxon>Intrasporangiaceae</taxon>
        <taxon>Phycicoccus</taxon>
    </lineage>
</organism>